<dbReference type="Pfam" id="PF08881">
    <property type="entry name" value="CVNH"/>
    <property type="match status" value="1"/>
</dbReference>
<gene>
    <name evidence="3" type="ORF">SERLADRAFT_476158</name>
</gene>
<feature type="signal peptide" evidence="1">
    <location>
        <begin position="1"/>
        <end position="21"/>
    </location>
</feature>
<dbReference type="InterPro" id="IPR011058">
    <property type="entry name" value="Cyanovirin-N"/>
</dbReference>
<feature type="domain" description="Cyanovirin-N" evidence="2">
    <location>
        <begin position="24"/>
        <end position="123"/>
    </location>
</feature>
<sequence length="123" mass="12366">MQFTAVLTLACFLSLPVYVISTSGFAASCSNIQLSGSVLDATCVTDSGSTTATAIDLNNCVANYDGNLACAPSGSYSSSCDDCSLTDTTYLLCSCSGSSDGGDQPSGYNLDSCLGNNDGALTC</sequence>
<dbReference type="InterPro" id="IPR036673">
    <property type="entry name" value="Cyanovirin-N_sf"/>
</dbReference>
<evidence type="ECO:0000256" key="1">
    <source>
        <dbReference type="SAM" id="SignalP"/>
    </source>
</evidence>
<accession>F8P716</accession>
<keyword evidence="1" id="KW-0732">Signal</keyword>
<dbReference type="RefSeq" id="XP_007322189.1">
    <property type="nucleotide sequence ID" value="XM_007322127.1"/>
</dbReference>
<dbReference type="AlphaFoldDB" id="F8P716"/>
<protein>
    <recommendedName>
        <fullName evidence="2">Cyanovirin-N domain-containing protein</fullName>
    </recommendedName>
</protein>
<name>F8P716_SERL9</name>
<dbReference type="SUPFAM" id="SSF51322">
    <property type="entry name" value="Cyanovirin-N"/>
    <property type="match status" value="1"/>
</dbReference>
<feature type="chain" id="PRO_5003381910" description="Cyanovirin-N domain-containing protein" evidence="1">
    <location>
        <begin position="22"/>
        <end position="123"/>
    </location>
</feature>
<dbReference type="Gene3D" id="2.30.60.10">
    <property type="entry name" value="Cyanovirin-N"/>
    <property type="match status" value="1"/>
</dbReference>
<dbReference type="SMART" id="SM01111">
    <property type="entry name" value="CVNH"/>
    <property type="match status" value="1"/>
</dbReference>
<reference evidence="3" key="1">
    <citation type="submission" date="2011-04" db="EMBL/GenBank/DDBJ databases">
        <title>Evolution of plant cell wall degrading machinery underlies the functional diversity of forest fungi.</title>
        <authorList>
            <consortium name="US DOE Joint Genome Institute (JGI-PGF)"/>
            <person name="Eastwood D.C."/>
            <person name="Floudas D."/>
            <person name="Binder M."/>
            <person name="Majcherczyk A."/>
            <person name="Schneider P."/>
            <person name="Aerts A."/>
            <person name="Asiegbu F.O."/>
            <person name="Baker S.E."/>
            <person name="Barry K."/>
            <person name="Bendiksby M."/>
            <person name="Blumentritt M."/>
            <person name="Coutinho P.M."/>
            <person name="Cullen D."/>
            <person name="Cullen D."/>
            <person name="Gathman A."/>
            <person name="Goodell B."/>
            <person name="Henrissat B."/>
            <person name="Ihrmark K."/>
            <person name="Kauserud H."/>
            <person name="Kohler A."/>
            <person name="LaButti K."/>
            <person name="Lapidus A."/>
            <person name="Lavin J.L."/>
            <person name="Lee Y.-H."/>
            <person name="Lindquist E."/>
            <person name="Lilly W."/>
            <person name="Lucas S."/>
            <person name="Morin E."/>
            <person name="Murat C."/>
            <person name="Oguiza J.A."/>
            <person name="Park J."/>
            <person name="Pisabarro A.G."/>
            <person name="Riley R."/>
            <person name="Rosling A."/>
            <person name="Salamov A."/>
            <person name="Schmidt O."/>
            <person name="Schmutz J."/>
            <person name="Skrede I."/>
            <person name="Stenlid J."/>
            <person name="Wiebenga A."/>
            <person name="Xie X."/>
            <person name="Kues U."/>
            <person name="Hibbett D.S."/>
            <person name="Hoffmeister D."/>
            <person name="Hogberg N."/>
            <person name="Martin F."/>
            <person name="Grigoriev I.V."/>
            <person name="Watkinson S.C."/>
        </authorList>
    </citation>
    <scope>NUCLEOTIDE SEQUENCE</scope>
    <source>
        <strain evidence="3">S7.9</strain>
    </source>
</reference>
<dbReference type="KEGG" id="sla:SERLADRAFT_476158"/>
<dbReference type="OrthoDB" id="2692160at2759"/>
<dbReference type="GeneID" id="18820758"/>
<dbReference type="Proteomes" id="UP000008064">
    <property type="component" value="Unassembled WGS sequence"/>
</dbReference>
<proteinExistence type="predicted"/>
<dbReference type="HOGENOM" id="CLU_144945_1_2_1"/>
<evidence type="ECO:0000313" key="3">
    <source>
        <dbReference type="EMBL" id="EGO21232.1"/>
    </source>
</evidence>
<organism>
    <name type="scientific">Serpula lacrymans var. lacrymans (strain S7.9)</name>
    <name type="common">Dry rot fungus</name>
    <dbReference type="NCBI Taxonomy" id="578457"/>
    <lineage>
        <taxon>Eukaryota</taxon>
        <taxon>Fungi</taxon>
        <taxon>Dikarya</taxon>
        <taxon>Basidiomycota</taxon>
        <taxon>Agaricomycotina</taxon>
        <taxon>Agaricomycetes</taxon>
        <taxon>Agaricomycetidae</taxon>
        <taxon>Boletales</taxon>
        <taxon>Coniophorineae</taxon>
        <taxon>Serpulaceae</taxon>
        <taxon>Serpula</taxon>
    </lineage>
</organism>
<dbReference type="EMBL" id="GL945439">
    <property type="protein sequence ID" value="EGO21232.1"/>
    <property type="molecule type" value="Genomic_DNA"/>
</dbReference>
<evidence type="ECO:0000259" key="2">
    <source>
        <dbReference type="SMART" id="SM01111"/>
    </source>
</evidence>